<sequence>MRALCDDLRVHCRGWSYATRASLVETTAEIEEDIRAQVVTVSPAVQPRKAQHHGGYGNGDKLVQEHKRTWKATQWPSGAGCYECSSMDYKVASCLRRSTSMAAQTVFRLGPTSCLILDQPIASLLWCAPKAPISEEIPESEGELLDSSELLHGLPPSWSDPFTIELEPGTTSLSKVPYRLTPAEMAELKKQLEDLLNKGFIRPSVSPWRTPLLFVNKKD</sequence>
<dbReference type="InterPro" id="IPR032567">
    <property type="entry name" value="RTL1-rel"/>
</dbReference>
<dbReference type="RefSeq" id="XP_010463185.1">
    <property type="nucleotide sequence ID" value="XM_010464883.1"/>
</dbReference>
<evidence type="ECO:0000313" key="2">
    <source>
        <dbReference type="RefSeq" id="XP_010463185.1"/>
    </source>
</evidence>
<proteinExistence type="predicted"/>
<protein>
    <submittedName>
        <fullName evidence="2">Uncharacterized protein LOC104743841</fullName>
    </submittedName>
</protein>
<accession>A0ABM0VYP9</accession>
<dbReference type="InterPro" id="IPR043502">
    <property type="entry name" value="DNA/RNA_pol_sf"/>
</dbReference>
<dbReference type="PANTHER" id="PTHR15503:SF45">
    <property type="entry name" value="RNA-DIRECTED DNA POLYMERASE HOMOLOG"/>
    <property type="match status" value="1"/>
</dbReference>
<gene>
    <name evidence="2" type="primary">LOC104743841</name>
</gene>
<reference evidence="1" key="1">
    <citation type="journal article" date="2014" name="Nat. Commun.">
        <title>The emerging biofuel crop Camelina sativa retains a highly undifferentiated hexaploid genome structure.</title>
        <authorList>
            <person name="Kagale S."/>
            <person name="Koh C."/>
            <person name="Nixon J."/>
            <person name="Bollina V."/>
            <person name="Clarke W.E."/>
            <person name="Tuteja R."/>
            <person name="Spillane C."/>
            <person name="Robinson S.J."/>
            <person name="Links M.G."/>
            <person name="Clarke C."/>
            <person name="Higgins E.E."/>
            <person name="Huebert T."/>
            <person name="Sharpe A.G."/>
            <person name="Parkin I.A."/>
        </authorList>
    </citation>
    <scope>NUCLEOTIDE SEQUENCE [LARGE SCALE GENOMIC DNA]</scope>
    <source>
        <strain evidence="1">cv. DH55</strain>
    </source>
</reference>
<dbReference type="SUPFAM" id="SSF56672">
    <property type="entry name" value="DNA/RNA polymerases"/>
    <property type="match status" value="1"/>
</dbReference>
<dbReference type="PANTHER" id="PTHR15503">
    <property type="entry name" value="LDOC1 RELATED"/>
    <property type="match status" value="1"/>
</dbReference>
<evidence type="ECO:0000313" key="1">
    <source>
        <dbReference type="Proteomes" id="UP000694864"/>
    </source>
</evidence>
<organism evidence="1 2">
    <name type="scientific">Camelina sativa</name>
    <name type="common">False flax</name>
    <name type="synonym">Myagrum sativum</name>
    <dbReference type="NCBI Taxonomy" id="90675"/>
    <lineage>
        <taxon>Eukaryota</taxon>
        <taxon>Viridiplantae</taxon>
        <taxon>Streptophyta</taxon>
        <taxon>Embryophyta</taxon>
        <taxon>Tracheophyta</taxon>
        <taxon>Spermatophyta</taxon>
        <taxon>Magnoliopsida</taxon>
        <taxon>eudicotyledons</taxon>
        <taxon>Gunneridae</taxon>
        <taxon>Pentapetalae</taxon>
        <taxon>rosids</taxon>
        <taxon>malvids</taxon>
        <taxon>Brassicales</taxon>
        <taxon>Brassicaceae</taxon>
        <taxon>Camelineae</taxon>
        <taxon>Camelina</taxon>
    </lineage>
</organism>
<reference evidence="2" key="2">
    <citation type="submission" date="2025-08" db="UniProtKB">
        <authorList>
            <consortium name="RefSeq"/>
        </authorList>
    </citation>
    <scope>IDENTIFICATION</scope>
    <source>
        <tissue evidence="2">Leaf</tissue>
    </source>
</reference>
<keyword evidence="1" id="KW-1185">Reference proteome</keyword>
<dbReference type="Gene3D" id="3.10.10.10">
    <property type="entry name" value="HIV Type 1 Reverse Transcriptase, subunit A, domain 1"/>
    <property type="match status" value="1"/>
</dbReference>
<dbReference type="GeneID" id="104743841"/>
<name>A0ABM0VYP9_CAMSA</name>
<dbReference type="Proteomes" id="UP000694864">
    <property type="component" value="Chromosome 14"/>
</dbReference>